<organism evidence="8 9">
    <name type="scientific">Legionella septentrionalis</name>
    <dbReference type="NCBI Taxonomy" id="2498109"/>
    <lineage>
        <taxon>Bacteria</taxon>
        <taxon>Pseudomonadati</taxon>
        <taxon>Pseudomonadota</taxon>
        <taxon>Gammaproteobacteria</taxon>
        <taxon>Legionellales</taxon>
        <taxon>Legionellaceae</taxon>
        <taxon>Legionella</taxon>
    </lineage>
</organism>
<gene>
    <name evidence="7 8" type="primary">hemL</name>
    <name evidence="8" type="ORF">EKM59_08145</name>
</gene>
<feature type="modified residue" description="N6-(pyridoxal phosphate)lysine" evidence="7">
    <location>
        <position position="269"/>
    </location>
</feature>
<dbReference type="GO" id="GO:0030170">
    <property type="term" value="F:pyridoxal phosphate binding"/>
    <property type="evidence" value="ECO:0007669"/>
    <property type="project" value="InterPro"/>
</dbReference>
<evidence type="ECO:0000256" key="1">
    <source>
        <dbReference type="ARBA" id="ARBA00001933"/>
    </source>
</evidence>
<dbReference type="SUPFAM" id="SSF53383">
    <property type="entry name" value="PLP-dependent transferases"/>
    <property type="match status" value="1"/>
</dbReference>
<dbReference type="PANTHER" id="PTHR43713">
    <property type="entry name" value="GLUTAMATE-1-SEMIALDEHYDE 2,1-AMINOMUTASE"/>
    <property type="match status" value="1"/>
</dbReference>
<comment type="subunit">
    <text evidence="7">Homodimer.</text>
</comment>
<dbReference type="NCBIfam" id="NF000818">
    <property type="entry name" value="PRK00062.1"/>
    <property type="match status" value="1"/>
</dbReference>
<evidence type="ECO:0000256" key="4">
    <source>
        <dbReference type="ARBA" id="ARBA00022898"/>
    </source>
</evidence>
<dbReference type="HAMAP" id="MF_00375">
    <property type="entry name" value="HemL_aminotrans_3"/>
    <property type="match status" value="1"/>
</dbReference>
<dbReference type="Pfam" id="PF00202">
    <property type="entry name" value="Aminotran_3"/>
    <property type="match status" value="1"/>
</dbReference>
<reference evidence="8 9" key="1">
    <citation type="submission" date="2018-12" db="EMBL/GenBank/DDBJ databases">
        <title>Legionella sp,whole genome shotgun sequence.</title>
        <authorList>
            <person name="Wu H."/>
        </authorList>
    </citation>
    <scope>NUCLEOTIDE SEQUENCE [LARGE SCALE GENOMIC DNA]</scope>
    <source>
        <strain evidence="9">km714</strain>
    </source>
</reference>
<dbReference type="GO" id="GO:0006782">
    <property type="term" value="P:protoporphyrinogen IX biosynthetic process"/>
    <property type="evidence" value="ECO:0007669"/>
    <property type="project" value="UniProtKB-UniRule"/>
</dbReference>
<dbReference type="InterPro" id="IPR015424">
    <property type="entry name" value="PyrdxlP-dep_Trfase"/>
</dbReference>
<comment type="subcellular location">
    <subcellularLocation>
        <location evidence="7">Cytoplasm</location>
    </subcellularLocation>
</comment>
<dbReference type="InterPro" id="IPR004639">
    <property type="entry name" value="4pyrrol_synth_GluAld_NH2Trfase"/>
</dbReference>
<dbReference type="EC" id="5.4.3.8" evidence="7"/>
<dbReference type="Gene3D" id="3.40.640.10">
    <property type="entry name" value="Type I PLP-dependent aspartate aminotransferase-like (Major domain)"/>
    <property type="match status" value="1"/>
</dbReference>
<dbReference type="AlphaFoldDB" id="A0A433JI63"/>
<dbReference type="CDD" id="cd00610">
    <property type="entry name" value="OAT_like"/>
    <property type="match status" value="1"/>
</dbReference>
<keyword evidence="6 7" id="KW-0627">Porphyrin biosynthesis</keyword>
<comment type="similarity">
    <text evidence="3 7">Belongs to the class-III pyridoxal-phosphate-dependent aminotransferase family. HemL subfamily.</text>
</comment>
<keyword evidence="4 7" id="KW-0663">Pyridoxal phosphate</keyword>
<evidence type="ECO:0000313" key="9">
    <source>
        <dbReference type="Proteomes" id="UP000288012"/>
    </source>
</evidence>
<dbReference type="NCBIfam" id="TIGR00713">
    <property type="entry name" value="hemL"/>
    <property type="match status" value="1"/>
</dbReference>
<comment type="cofactor">
    <cofactor evidence="1 7">
        <name>pyridoxal 5'-phosphate</name>
        <dbReference type="ChEBI" id="CHEBI:597326"/>
    </cofactor>
</comment>
<dbReference type="Proteomes" id="UP000288012">
    <property type="component" value="Unassembled WGS sequence"/>
</dbReference>
<dbReference type="InterPro" id="IPR005814">
    <property type="entry name" value="Aminotrans_3"/>
</dbReference>
<proteinExistence type="inferred from homology"/>
<protein>
    <recommendedName>
        <fullName evidence="7">Glutamate-1-semialdehyde 2,1-aminomutase</fullName>
        <shortName evidence="7">GSA</shortName>
        <ecNumber evidence="7">5.4.3.8</ecNumber>
    </recommendedName>
    <alternativeName>
        <fullName evidence="7">Glutamate-1-semialdehyde aminotransferase</fullName>
        <shortName evidence="7">GSA-AT</shortName>
    </alternativeName>
</protein>
<dbReference type="GO" id="GO:0042286">
    <property type="term" value="F:glutamate-1-semialdehyde 2,1-aminomutase activity"/>
    <property type="evidence" value="ECO:0007669"/>
    <property type="project" value="UniProtKB-UniRule"/>
</dbReference>
<dbReference type="InterPro" id="IPR049704">
    <property type="entry name" value="Aminotrans_3_PPA_site"/>
</dbReference>
<keyword evidence="9" id="KW-1185">Reference proteome</keyword>
<dbReference type="PANTHER" id="PTHR43713:SF3">
    <property type="entry name" value="GLUTAMATE-1-SEMIALDEHYDE 2,1-AMINOMUTASE 1, CHLOROPLASTIC-RELATED"/>
    <property type="match status" value="1"/>
</dbReference>
<dbReference type="InterPro" id="IPR015421">
    <property type="entry name" value="PyrdxlP-dep_Trfase_major"/>
</dbReference>
<dbReference type="OrthoDB" id="9801052at2"/>
<dbReference type="UniPathway" id="UPA00251">
    <property type="reaction ID" value="UER00317"/>
</dbReference>
<comment type="caution">
    <text evidence="8">The sequence shown here is derived from an EMBL/GenBank/DDBJ whole genome shotgun (WGS) entry which is preliminary data.</text>
</comment>
<comment type="pathway">
    <text evidence="2">Porphyrin-containing compound metabolism; protoporphyrin-IX biosynthesis; 5-aminolevulinate from L-glutamyl-tRNA(Glu): step 2/2.</text>
</comment>
<evidence type="ECO:0000256" key="3">
    <source>
        <dbReference type="ARBA" id="ARBA00008981"/>
    </source>
</evidence>
<dbReference type="FunFam" id="3.40.640.10:FF:000021">
    <property type="entry name" value="Glutamate-1-semialdehyde 2,1-aminomutase"/>
    <property type="match status" value="1"/>
</dbReference>
<sequence>MEFIMSHSHELFMQALSLLPGGVNSPVRAFKGVGGEPVFFKQGKGAYIIDVDDQQYIDYVGSWGPLILGHCHPAVIETVSQALHCGMSFGAPTEHEILLARKIMQLMPAIEKVRMVNSGTEATMTAIRLARGYTNKNKVIKFNGCYHGHNDSLLVKAGSGLLTLGIPATPGIPASITEHTLTADFNNLEQVAALFAAFKDDIAAVIIEPIAGNMGFVLPKMQFLQGLRDLCDQYQTLLIFDEVMTGFRVSLGGAQALYDITPDLTTLGKIIGGGMPVGAIGGKAEIMDCLAPVGPVYQAGTLSGNPLAMAAGLATLTEIEKPGFYENLSFISSSLIAALKEAAASLNIPFWGAAVGGMFGFCFNDKEEILHYKDVASSDEMLFKAFFHGMLQQGVYFAPSMYEAGFVSGAHQIKEIQLTQQAAERVLLQILQRK</sequence>
<dbReference type="GO" id="GO:0008483">
    <property type="term" value="F:transaminase activity"/>
    <property type="evidence" value="ECO:0007669"/>
    <property type="project" value="InterPro"/>
</dbReference>
<evidence type="ECO:0000256" key="5">
    <source>
        <dbReference type="ARBA" id="ARBA00023235"/>
    </source>
</evidence>
<comment type="catalytic activity">
    <reaction evidence="7">
        <text>(S)-4-amino-5-oxopentanoate = 5-aminolevulinate</text>
        <dbReference type="Rhea" id="RHEA:14265"/>
        <dbReference type="ChEBI" id="CHEBI:57501"/>
        <dbReference type="ChEBI" id="CHEBI:356416"/>
        <dbReference type="EC" id="5.4.3.8"/>
    </reaction>
</comment>
<dbReference type="EMBL" id="RZGR01000024">
    <property type="protein sequence ID" value="RUQ84968.1"/>
    <property type="molecule type" value="Genomic_DNA"/>
</dbReference>
<evidence type="ECO:0000256" key="6">
    <source>
        <dbReference type="ARBA" id="ARBA00023244"/>
    </source>
</evidence>
<dbReference type="Gene3D" id="3.90.1150.10">
    <property type="entry name" value="Aspartate Aminotransferase, domain 1"/>
    <property type="match status" value="1"/>
</dbReference>
<evidence type="ECO:0000256" key="7">
    <source>
        <dbReference type="HAMAP-Rule" id="MF_00375"/>
    </source>
</evidence>
<dbReference type="GO" id="GO:0005737">
    <property type="term" value="C:cytoplasm"/>
    <property type="evidence" value="ECO:0007669"/>
    <property type="project" value="UniProtKB-SubCell"/>
</dbReference>
<accession>A0A433JI63</accession>
<keyword evidence="7" id="KW-0963">Cytoplasm</keyword>
<keyword evidence="5 7" id="KW-0413">Isomerase</keyword>
<name>A0A433JI63_9GAMM</name>
<dbReference type="InterPro" id="IPR015422">
    <property type="entry name" value="PyrdxlP-dep_Trfase_small"/>
</dbReference>
<evidence type="ECO:0000313" key="8">
    <source>
        <dbReference type="EMBL" id="RUQ84968.1"/>
    </source>
</evidence>
<evidence type="ECO:0000256" key="2">
    <source>
        <dbReference type="ARBA" id="ARBA00004819"/>
    </source>
</evidence>
<dbReference type="PROSITE" id="PS00600">
    <property type="entry name" value="AA_TRANSFER_CLASS_3"/>
    <property type="match status" value="1"/>
</dbReference>